<dbReference type="InterPro" id="IPR036388">
    <property type="entry name" value="WH-like_DNA-bd_sf"/>
</dbReference>
<dbReference type="Gene3D" id="1.10.10.10">
    <property type="entry name" value="Winged helix-like DNA-binding domain superfamily/Winged helix DNA-binding domain"/>
    <property type="match status" value="1"/>
</dbReference>
<evidence type="ECO:0000313" key="1">
    <source>
        <dbReference type="EMBL" id="MFC6661522.1"/>
    </source>
</evidence>
<dbReference type="InterPro" id="IPR011990">
    <property type="entry name" value="TPR-like_helical_dom_sf"/>
</dbReference>
<protein>
    <submittedName>
        <fullName evidence="1">Uncharacterized protein</fullName>
    </submittedName>
</protein>
<name>A0ABW1ZPX8_9DEIO</name>
<dbReference type="RefSeq" id="WP_380057032.1">
    <property type="nucleotide sequence ID" value="NZ_JBHSWB010000001.1"/>
</dbReference>
<sequence>MVRRRGPGAGAGPAPGWLREVRRVGVPLTPLGAGSWRPLALVQAALDAELAAQPERAQPVHARAAQDAQASGDGLRALRHWRAAGNHAQAARLAEELVAVYEARWEFRLVREVLDGGPAGGGGPAEASRTLRRALGQALFETGEAARGEALLRALYAEHDTPEPALLFSLGVLAARAGQPGQQLAWAEAGLRAGPSEYDHTRLLRLKASAQLALGQLQAGLDTALEATRRAEQGRALGELGAALTVAQAAYRYLGQPVACEHALRRALDVYAALDMPGRSLVLHNDLADLLRTQGRLGEALGLLRAALPVAARERSVMAAFLHETLGEVLFEQGDWAGSAAQVQAALEGCAAFGLGALPPRLWPKLAEVRLRAGDPGGAAEALAWGELCLGAGGPEAESAWAQSAALLALEEGDLPRAEAQLARVLALAASDEAVRRAGLYGLAVRQRQGTLLPGDLHTLPALLRGLPGVDAALGAELAQQPATPLPAAAPAGPILSVRTCGALAVSVDGEAVPMPLSKSGELLVYLALHGPSTRDQLVDALWDGSAERRHVEYFKVAARQLRAALSRPAGVTFNPLPFEGAATAWPQNSLWRWT</sequence>
<dbReference type="SUPFAM" id="SSF48452">
    <property type="entry name" value="TPR-like"/>
    <property type="match status" value="1"/>
</dbReference>
<dbReference type="Proteomes" id="UP001596317">
    <property type="component" value="Unassembled WGS sequence"/>
</dbReference>
<evidence type="ECO:0000313" key="2">
    <source>
        <dbReference type="Proteomes" id="UP001596317"/>
    </source>
</evidence>
<accession>A0ABW1ZPX8</accession>
<dbReference type="EMBL" id="JBHSWB010000001">
    <property type="protein sequence ID" value="MFC6661522.1"/>
    <property type="molecule type" value="Genomic_DNA"/>
</dbReference>
<proteinExistence type="predicted"/>
<reference evidence="2" key="1">
    <citation type="journal article" date="2019" name="Int. J. Syst. Evol. Microbiol.">
        <title>The Global Catalogue of Microorganisms (GCM) 10K type strain sequencing project: providing services to taxonomists for standard genome sequencing and annotation.</title>
        <authorList>
            <consortium name="The Broad Institute Genomics Platform"/>
            <consortium name="The Broad Institute Genome Sequencing Center for Infectious Disease"/>
            <person name="Wu L."/>
            <person name="Ma J."/>
        </authorList>
    </citation>
    <scope>NUCLEOTIDE SEQUENCE [LARGE SCALE GENOMIC DNA]</scope>
    <source>
        <strain evidence="2">CCUG 63830</strain>
    </source>
</reference>
<organism evidence="1 2">
    <name type="scientific">Deinococcus multiflagellatus</name>
    <dbReference type="NCBI Taxonomy" id="1656887"/>
    <lineage>
        <taxon>Bacteria</taxon>
        <taxon>Thermotogati</taxon>
        <taxon>Deinococcota</taxon>
        <taxon>Deinococci</taxon>
        <taxon>Deinococcales</taxon>
        <taxon>Deinococcaceae</taxon>
        <taxon>Deinococcus</taxon>
    </lineage>
</organism>
<dbReference type="Gene3D" id="1.25.40.10">
    <property type="entry name" value="Tetratricopeptide repeat domain"/>
    <property type="match status" value="1"/>
</dbReference>
<gene>
    <name evidence="1" type="ORF">ACFP90_15125</name>
</gene>
<keyword evidence="2" id="KW-1185">Reference proteome</keyword>
<comment type="caution">
    <text evidence="1">The sequence shown here is derived from an EMBL/GenBank/DDBJ whole genome shotgun (WGS) entry which is preliminary data.</text>
</comment>